<dbReference type="OrthoDB" id="1437325at2"/>
<organism evidence="1 2">
    <name type="scientific">Ulvibacter litoralis</name>
    <dbReference type="NCBI Taxonomy" id="227084"/>
    <lineage>
        <taxon>Bacteria</taxon>
        <taxon>Pseudomonadati</taxon>
        <taxon>Bacteroidota</taxon>
        <taxon>Flavobacteriia</taxon>
        <taxon>Flavobacteriales</taxon>
        <taxon>Flavobacteriaceae</taxon>
        <taxon>Ulvibacter</taxon>
    </lineage>
</organism>
<evidence type="ECO:0000313" key="2">
    <source>
        <dbReference type="Proteomes" id="UP000199321"/>
    </source>
</evidence>
<sequence length="214" mass="24235">MKKFIVLGVLFILPITIYIFFASGKDNFARLPVLNEGVVELNNFKTIDGASVALTDHITVLGFFGNNLEETKSYAFNLAHKIYKKNQGFKDFQMIILLPEGTQESAKELNIKLSEITTTENWKFVFGASEEIQKVFNSLQSNKSLNGNLATPYVSIIDKDRNLRGRNDDEDFGMVYSYNASDIAEINNKMSDDIKVLLAEYRLALKKNKATRKI</sequence>
<dbReference type="RefSeq" id="WP_093141780.1">
    <property type="nucleotide sequence ID" value="NZ_BMWO01000001.1"/>
</dbReference>
<dbReference type="Proteomes" id="UP000199321">
    <property type="component" value="Unassembled WGS sequence"/>
</dbReference>
<name>A0A1G7DVE6_9FLAO</name>
<dbReference type="AlphaFoldDB" id="A0A1G7DVE6"/>
<proteinExistence type="predicted"/>
<protein>
    <submittedName>
        <fullName evidence="1">Uncharacterized protein</fullName>
    </submittedName>
</protein>
<reference evidence="1 2" key="1">
    <citation type="submission" date="2016-10" db="EMBL/GenBank/DDBJ databases">
        <authorList>
            <person name="de Groot N.N."/>
        </authorList>
    </citation>
    <scope>NUCLEOTIDE SEQUENCE [LARGE SCALE GENOMIC DNA]</scope>
    <source>
        <strain evidence="1 2">DSM 16195</strain>
    </source>
</reference>
<dbReference type="STRING" id="227084.SAMN05421855_1011199"/>
<accession>A0A1G7DVE6</accession>
<dbReference type="EMBL" id="FNBA01000001">
    <property type="protein sequence ID" value="SDE55467.1"/>
    <property type="molecule type" value="Genomic_DNA"/>
</dbReference>
<keyword evidence="2" id="KW-1185">Reference proteome</keyword>
<evidence type="ECO:0000313" key="1">
    <source>
        <dbReference type="EMBL" id="SDE55467.1"/>
    </source>
</evidence>
<gene>
    <name evidence="1" type="ORF">SAMN05421855_1011199</name>
</gene>